<dbReference type="RefSeq" id="WP_001004401.1">
    <property type="nucleotide sequence ID" value="NZ_AP015012.1"/>
</dbReference>
<accession>A0A0D1IWN3</accession>
<reference evidence="6 7" key="2">
    <citation type="submission" date="2018-06" db="EMBL/GenBank/DDBJ databases">
        <authorList>
            <consortium name="Pathogen Informatics"/>
            <person name="Doyle S."/>
        </authorList>
    </citation>
    <scope>NUCLEOTIDE SEQUENCE [LARGE SCALE GENOMIC DNA]</scope>
    <source>
        <strain evidence="3 7">EOE173</strain>
        <strain evidence="2 6">NCTC7878</strain>
        <strain evidence="4 8">NCTC7972</strain>
    </source>
</reference>
<dbReference type="AlphaFoldDB" id="A0A0D1IWN3"/>
<dbReference type="EMBL" id="JXIG01000628">
    <property type="protein sequence ID" value="KIT96360.1"/>
    <property type="molecule type" value="Genomic_DNA"/>
</dbReference>
<evidence type="ECO:0000313" key="5">
    <source>
        <dbReference type="Proteomes" id="UP000032274"/>
    </source>
</evidence>
<evidence type="ECO:0000313" key="2">
    <source>
        <dbReference type="EMBL" id="SPZ97168.1"/>
    </source>
</evidence>
<dbReference type="EMBL" id="UELG01000004">
    <property type="protein sequence ID" value="SRZ65257.1"/>
    <property type="molecule type" value="Genomic_DNA"/>
</dbReference>
<gene>
    <name evidence="2" type="ORF">NCTC7878_00559</name>
    <name evidence="4" type="ORF">NCTC7972_01080</name>
    <name evidence="1" type="ORF">QU38_11045</name>
    <name evidence="3" type="ORF">SAMEA1531725_00864</name>
</gene>
<dbReference type="EMBL" id="UHAI01000002">
    <property type="protein sequence ID" value="SUK17247.1"/>
    <property type="molecule type" value="Genomic_DNA"/>
</dbReference>
<evidence type="ECO:0000313" key="8">
    <source>
        <dbReference type="Proteomes" id="UP000254224"/>
    </source>
</evidence>
<protein>
    <submittedName>
        <fullName evidence="4">Phage protein</fullName>
    </submittedName>
</protein>
<dbReference type="OMA" id="YMERSNE"/>
<reference evidence="1 5" key="1">
    <citation type="submission" date="2015-01" db="EMBL/GenBank/DDBJ databases">
        <title>Characterization of Swiss Staphylococcus aureus strains involved in food poisoning.</title>
        <authorList>
            <person name="Crovadore J."/>
            <person name="Chablais R."/>
            <person name="Tonacini J."/>
            <person name="Schnyder B."/>
            <person name="Lefort F."/>
        </authorList>
    </citation>
    <scope>NUCLEOTIDE SEQUENCE [LARGE SCALE GENOMIC DNA]</scope>
    <source>
        <strain evidence="1 5">SA-120</strain>
    </source>
</reference>
<evidence type="ECO:0000313" key="6">
    <source>
        <dbReference type="Proteomes" id="UP000249913"/>
    </source>
</evidence>
<organism evidence="4 8">
    <name type="scientific">Staphylococcus aureus</name>
    <dbReference type="NCBI Taxonomy" id="1280"/>
    <lineage>
        <taxon>Bacteria</taxon>
        <taxon>Bacillati</taxon>
        <taxon>Bacillota</taxon>
        <taxon>Bacilli</taxon>
        <taxon>Bacillales</taxon>
        <taxon>Staphylococcaceae</taxon>
        <taxon>Staphylococcus</taxon>
    </lineage>
</organism>
<dbReference type="Proteomes" id="UP000254224">
    <property type="component" value="Unassembled WGS sequence"/>
</dbReference>
<dbReference type="EMBL" id="UAUX01000004">
    <property type="protein sequence ID" value="SPZ97168.1"/>
    <property type="molecule type" value="Genomic_DNA"/>
</dbReference>
<evidence type="ECO:0000313" key="3">
    <source>
        <dbReference type="EMBL" id="SRZ65257.1"/>
    </source>
</evidence>
<evidence type="ECO:0000313" key="7">
    <source>
        <dbReference type="Proteomes" id="UP000250286"/>
    </source>
</evidence>
<dbReference type="Proteomes" id="UP000250286">
    <property type="component" value="Unassembled WGS sequence"/>
</dbReference>
<proteinExistence type="predicted"/>
<dbReference type="Proteomes" id="UP000032274">
    <property type="component" value="Unassembled WGS sequence"/>
</dbReference>
<evidence type="ECO:0000313" key="1">
    <source>
        <dbReference type="EMBL" id="KIT96360.1"/>
    </source>
</evidence>
<accession>A0A166E1V6</accession>
<name>A0A0D1IWN3_STAAU</name>
<evidence type="ECO:0000313" key="4">
    <source>
        <dbReference type="EMBL" id="SUK17247.1"/>
    </source>
</evidence>
<dbReference type="Proteomes" id="UP000249913">
    <property type="component" value="Unassembled WGS sequence"/>
</dbReference>
<sequence length="94" mass="11194">MNELTKEQKYTIAKFYKLYIERSNNGETETVANFFGDAKDARENYFCDRDYQDFLTNCQILIQNKYLTGEVLDDNIYNISILNKTFIEFEQNFG</sequence>